<name>A0ABR7N8N3_9FIRM</name>
<keyword evidence="1" id="KW-0479">Metal-binding</keyword>
<sequence length="196" mass="22264">MEQELEKKLEQAIWVAHSLFDRNKTNGSSANLSFIHNDKIYISGSGTCFGTLKKTEFSIVDFSGKRYNEVKPSKELPLHKIFYEKNHKVRAIVHIHSFYSVIFSCLDGENTIPKYTPYLEMKLGKIGVIPYAPPGTEELFALFAERADEKRGYLLKNHGQLVGGGDIIKAFYGAEELEESAKVAWYLREKNVSLLP</sequence>
<dbReference type="EMBL" id="JACRSZ010000005">
    <property type="protein sequence ID" value="MBC8572763.1"/>
    <property type="molecule type" value="Genomic_DNA"/>
</dbReference>
<accession>A0ABR7N8N3</accession>
<evidence type="ECO:0000256" key="1">
    <source>
        <dbReference type="ARBA" id="ARBA00022723"/>
    </source>
</evidence>
<dbReference type="InterPro" id="IPR036409">
    <property type="entry name" value="Aldolase_II/adducin_N_sf"/>
</dbReference>
<dbReference type="SMART" id="SM01007">
    <property type="entry name" value="Aldolase_II"/>
    <property type="match status" value="1"/>
</dbReference>
<keyword evidence="5" id="KW-1185">Reference proteome</keyword>
<dbReference type="PANTHER" id="PTHR22789:SF0">
    <property type="entry name" value="3-OXO-TETRONATE 4-PHOSPHATE DECARBOXYLASE-RELATED"/>
    <property type="match status" value="1"/>
</dbReference>
<dbReference type="SUPFAM" id="SSF53639">
    <property type="entry name" value="AraD/HMP-PK domain-like"/>
    <property type="match status" value="1"/>
</dbReference>
<dbReference type="Pfam" id="PF00596">
    <property type="entry name" value="Aldolase_II"/>
    <property type="match status" value="1"/>
</dbReference>
<protein>
    <submittedName>
        <fullName evidence="4">Class II aldolase/adducin family protein</fullName>
    </submittedName>
</protein>
<reference evidence="4 5" key="1">
    <citation type="submission" date="2020-08" db="EMBL/GenBank/DDBJ databases">
        <title>Genome public.</title>
        <authorList>
            <person name="Liu C."/>
            <person name="Sun Q."/>
        </authorList>
    </citation>
    <scope>NUCLEOTIDE SEQUENCE [LARGE SCALE GENOMIC DNA]</scope>
    <source>
        <strain evidence="4 5">NSJ-46</strain>
    </source>
</reference>
<feature type="domain" description="Class II aldolase/adducin N-terminal" evidence="3">
    <location>
        <begin position="10"/>
        <end position="185"/>
    </location>
</feature>
<proteinExistence type="predicted"/>
<dbReference type="Gene3D" id="3.40.225.10">
    <property type="entry name" value="Class II aldolase/adducin N-terminal domain"/>
    <property type="match status" value="1"/>
</dbReference>
<dbReference type="InterPro" id="IPR001303">
    <property type="entry name" value="Aldolase_II/adducin_N"/>
</dbReference>
<evidence type="ECO:0000256" key="2">
    <source>
        <dbReference type="ARBA" id="ARBA00023239"/>
    </source>
</evidence>
<dbReference type="InterPro" id="IPR050197">
    <property type="entry name" value="Aldolase_class_II_sugar_metab"/>
</dbReference>
<evidence type="ECO:0000313" key="4">
    <source>
        <dbReference type="EMBL" id="MBC8572763.1"/>
    </source>
</evidence>
<comment type="caution">
    <text evidence="4">The sequence shown here is derived from an EMBL/GenBank/DDBJ whole genome shotgun (WGS) entry which is preliminary data.</text>
</comment>
<gene>
    <name evidence="4" type="ORF">H8716_06640</name>
</gene>
<evidence type="ECO:0000259" key="3">
    <source>
        <dbReference type="SMART" id="SM01007"/>
    </source>
</evidence>
<dbReference type="RefSeq" id="WP_249307792.1">
    <property type="nucleotide sequence ID" value="NZ_JACRSZ010000005.1"/>
</dbReference>
<dbReference type="Proteomes" id="UP000657421">
    <property type="component" value="Unassembled WGS sequence"/>
</dbReference>
<evidence type="ECO:0000313" key="5">
    <source>
        <dbReference type="Proteomes" id="UP000657421"/>
    </source>
</evidence>
<keyword evidence="2" id="KW-0456">Lyase</keyword>
<dbReference type="PANTHER" id="PTHR22789">
    <property type="entry name" value="FUCULOSE PHOSPHATE ALDOLASE"/>
    <property type="match status" value="1"/>
</dbReference>
<organism evidence="4 5">
    <name type="scientific">Jingyaoa shaoxingensis</name>
    <dbReference type="NCBI Taxonomy" id="2763671"/>
    <lineage>
        <taxon>Bacteria</taxon>
        <taxon>Bacillati</taxon>
        <taxon>Bacillota</taxon>
        <taxon>Clostridia</taxon>
        <taxon>Lachnospirales</taxon>
        <taxon>Lachnospiraceae</taxon>
        <taxon>Jingyaoa</taxon>
    </lineage>
</organism>